<evidence type="ECO:0000313" key="12">
    <source>
        <dbReference type="Proteomes" id="UP000538931"/>
    </source>
</evidence>
<dbReference type="Pfam" id="PF04316">
    <property type="entry name" value="FlgM"/>
    <property type="match status" value="1"/>
</dbReference>
<evidence type="ECO:0000256" key="8">
    <source>
        <dbReference type="ARBA" id="ARBA00030117"/>
    </source>
</evidence>
<keyword evidence="5" id="KW-0805">Transcription regulation</keyword>
<keyword evidence="3" id="KW-0678">Repressor</keyword>
<evidence type="ECO:0000313" key="11">
    <source>
        <dbReference type="EMBL" id="MBA4500898.1"/>
    </source>
</evidence>
<feature type="compositionally biased region" description="Basic and acidic residues" evidence="9">
    <location>
        <begin position="61"/>
        <end position="73"/>
    </location>
</feature>
<keyword evidence="4" id="KW-1005">Bacterial flagellum biogenesis</keyword>
<comment type="similarity">
    <text evidence="1">Belongs to the FlgM family.</text>
</comment>
<dbReference type="Proteomes" id="UP000538931">
    <property type="component" value="Unassembled WGS sequence"/>
</dbReference>
<keyword evidence="12" id="KW-1185">Reference proteome</keyword>
<dbReference type="AlphaFoldDB" id="A0A7W1WVB6"/>
<comment type="caution">
    <text evidence="11">The sequence shown here is derived from an EMBL/GenBank/DDBJ whole genome shotgun (WGS) entry which is preliminary data.</text>
</comment>
<comment type="function">
    <text evidence="7">Responsible for the coupling of flagellin expression to flagellar assembly by preventing expression of the flagellin genes when a component of the middle class of proteins is defective. It negatively regulates flagellar genes by inhibiting the activity of FliA by directly binding to FliA.</text>
</comment>
<organism evidence="11 12">
    <name type="scientific">Marinobacterium marinum</name>
    <dbReference type="NCBI Taxonomy" id="2756129"/>
    <lineage>
        <taxon>Bacteria</taxon>
        <taxon>Pseudomonadati</taxon>
        <taxon>Pseudomonadota</taxon>
        <taxon>Gammaproteobacteria</taxon>
        <taxon>Oceanospirillales</taxon>
        <taxon>Oceanospirillaceae</taxon>
        <taxon>Marinobacterium</taxon>
    </lineage>
</organism>
<accession>A0A7W1WVB6</accession>
<evidence type="ECO:0000256" key="9">
    <source>
        <dbReference type="SAM" id="MobiDB-lite"/>
    </source>
</evidence>
<dbReference type="RefSeq" id="WP_181736370.1">
    <property type="nucleotide sequence ID" value="NZ_JACEMT010000029.1"/>
</dbReference>
<feature type="compositionally biased region" description="Polar residues" evidence="9">
    <location>
        <begin position="49"/>
        <end position="60"/>
    </location>
</feature>
<keyword evidence="11" id="KW-0969">Cilium</keyword>
<dbReference type="GO" id="GO:0044781">
    <property type="term" value="P:bacterial-type flagellum organization"/>
    <property type="evidence" value="ECO:0007669"/>
    <property type="project" value="UniProtKB-KW"/>
</dbReference>
<evidence type="ECO:0000256" key="7">
    <source>
        <dbReference type="ARBA" id="ARBA00024739"/>
    </source>
</evidence>
<evidence type="ECO:0000256" key="6">
    <source>
        <dbReference type="ARBA" id="ARBA00023163"/>
    </source>
</evidence>
<keyword evidence="6" id="KW-0804">Transcription</keyword>
<name>A0A7W1WVB6_9GAMM</name>
<evidence type="ECO:0000256" key="1">
    <source>
        <dbReference type="ARBA" id="ARBA00005322"/>
    </source>
</evidence>
<dbReference type="GO" id="GO:0045892">
    <property type="term" value="P:negative regulation of DNA-templated transcription"/>
    <property type="evidence" value="ECO:0007669"/>
    <property type="project" value="InterPro"/>
</dbReference>
<evidence type="ECO:0000256" key="3">
    <source>
        <dbReference type="ARBA" id="ARBA00022491"/>
    </source>
</evidence>
<keyword evidence="11" id="KW-0282">Flagellum</keyword>
<feature type="domain" description="Anti-sigma-28 factor FlgM C-terminal" evidence="10">
    <location>
        <begin position="45"/>
        <end position="99"/>
    </location>
</feature>
<keyword evidence="11" id="KW-0966">Cell projection</keyword>
<evidence type="ECO:0000256" key="2">
    <source>
        <dbReference type="ARBA" id="ARBA00017823"/>
    </source>
</evidence>
<feature type="region of interest" description="Disordered" evidence="9">
    <location>
        <begin position="1"/>
        <end position="73"/>
    </location>
</feature>
<dbReference type="InterPro" id="IPR035890">
    <property type="entry name" value="Anti-sigma-28_factor_FlgM_sf"/>
</dbReference>
<evidence type="ECO:0000256" key="4">
    <source>
        <dbReference type="ARBA" id="ARBA00022795"/>
    </source>
</evidence>
<dbReference type="EMBL" id="JACEMT010000029">
    <property type="protein sequence ID" value="MBA4500898.1"/>
    <property type="molecule type" value="Genomic_DNA"/>
</dbReference>
<proteinExistence type="inferred from homology"/>
<dbReference type="InterPro" id="IPR007412">
    <property type="entry name" value="FlgM"/>
</dbReference>
<protein>
    <recommendedName>
        <fullName evidence="2">Negative regulator of flagellin synthesis</fullName>
    </recommendedName>
    <alternativeName>
        <fullName evidence="8">Anti-sigma-28 factor</fullName>
    </alternativeName>
</protein>
<reference evidence="11 12" key="1">
    <citation type="submission" date="2020-07" db="EMBL/GenBank/DDBJ databases">
        <title>Bacterium isolated from marien macroalgae.</title>
        <authorList>
            <person name="Zhu K."/>
            <person name="Lu D."/>
            <person name="Du Z."/>
        </authorList>
    </citation>
    <scope>NUCLEOTIDE SEQUENCE [LARGE SCALE GENOMIC DNA]</scope>
    <source>
        <strain evidence="11 12">3-1745</strain>
    </source>
</reference>
<dbReference type="NCBIfam" id="TIGR03824">
    <property type="entry name" value="FlgM_jcvi"/>
    <property type="match status" value="1"/>
</dbReference>
<gene>
    <name evidence="11" type="primary">flgM</name>
    <name evidence="11" type="ORF">H1S06_00745</name>
</gene>
<evidence type="ECO:0000259" key="10">
    <source>
        <dbReference type="Pfam" id="PF04316"/>
    </source>
</evidence>
<dbReference type="InterPro" id="IPR031316">
    <property type="entry name" value="FlgM_C"/>
</dbReference>
<sequence length="105" mass="11489">MAIDFPGLSPVQTAGNRGKVSEQTAGKAPQAETSTAHSAPARQDDTVRLSDTAQALQQRSSETRHSPDIDTDRVEHIKAALNEGRYTIDNERIADRMLQFEELLG</sequence>
<dbReference type="SUPFAM" id="SSF101498">
    <property type="entry name" value="Anti-sigma factor FlgM"/>
    <property type="match status" value="1"/>
</dbReference>
<evidence type="ECO:0000256" key="5">
    <source>
        <dbReference type="ARBA" id="ARBA00023015"/>
    </source>
</evidence>